<feature type="transmembrane region" description="Helical" evidence="5">
    <location>
        <begin position="6"/>
        <end position="26"/>
    </location>
</feature>
<protein>
    <submittedName>
        <fullName evidence="6">PQ-loop repeat-containing protein</fullName>
    </submittedName>
</protein>
<keyword evidence="7" id="KW-1185">Reference proteome</keyword>
<dbReference type="InterPro" id="IPR006603">
    <property type="entry name" value="PQ-loop_rpt"/>
</dbReference>
<keyword evidence="3 5" id="KW-1133">Transmembrane helix</keyword>
<accession>A0A3S1C957</accession>
<evidence type="ECO:0000256" key="5">
    <source>
        <dbReference type="SAM" id="Phobius"/>
    </source>
</evidence>
<reference evidence="6 7" key="1">
    <citation type="submission" date="2018-12" db="EMBL/GenBank/DDBJ databases">
        <authorList>
            <person name="Sun L."/>
            <person name="Chen Z."/>
        </authorList>
    </citation>
    <scope>NUCLEOTIDE SEQUENCE [LARGE SCALE GENOMIC DNA]</scope>
    <source>
        <strain evidence="6 7">DSM 15890</strain>
    </source>
</reference>
<proteinExistence type="predicted"/>
<feature type="transmembrane region" description="Helical" evidence="5">
    <location>
        <begin position="38"/>
        <end position="58"/>
    </location>
</feature>
<sequence length="89" mass="9569">MLLSVLQLIGGAILALGYIPQIIQIIRTKSVSDLSLRSYLLMVVGISLMEAYAVSLAISGVGLAFLITNTVSLCIVSIVVVLIMRYKSR</sequence>
<dbReference type="OrthoDB" id="2989163at2"/>
<evidence type="ECO:0000313" key="7">
    <source>
        <dbReference type="Proteomes" id="UP000279446"/>
    </source>
</evidence>
<dbReference type="SMART" id="SM00679">
    <property type="entry name" value="CTNS"/>
    <property type="match status" value="1"/>
</dbReference>
<keyword evidence="4 5" id="KW-0472">Membrane</keyword>
<dbReference type="GO" id="GO:0016020">
    <property type="term" value="C:membrane"/>
    <property type="evidence" value="ECO:0007669"/>
    <property type="project" value="UniProtKB-SubCell"/>
</dbReference>
<evidence type="ECO:0000256" key="4">
    <source>
        <dbReference type="ARBA" id="ARBA00023136"/>
    </source>
</evidence>
<dbReference type="Pfam" id="PF04193">
    <property type="entry name" value="PQ-loop"/>
    <property type="match status" value="1"/>
</dbReference>
<feature type="transmembrane region" description="Helical" evidence="5">
    <location>
        <begin position="64"/>
        <end position="84"/>
    </location>
</feature>
<evidence type="ECO:0000256" key="2">
    <source>
        <dbReference type="ARBA" id="ARBA00022692"/>
    </source>
</evidence>
<dbReference type="EMBL" id="RZNY01000009">
    <property type="protein sequence ID" value="RUT46366.1"/>
    <property type="molecule type" value="Genomic_DNA"/>
</dbReference>
<name>A0A3S1C957_9BACL</name>
<dbReference type="RefSeq" id="WP_127192469.1">
    <property type="nucleotide sequence ID" value="NZ_RZNY01000009.1"/>
</dbReference>
<organism evidence="6 7">
    <name type="scientific">Paenibacillus anaericanus</name>
    <dbReference type="NCBI Taxonomy" id="170367"/>
    <lineage>
        <taxon>Bacteria</taxon>
        <taxon>Bacillati</taxon>
        <taxon>Bacillota</taxon>
        <taxon>Bacilli</taxon>
        <taxon>Bacillales</taxon>
        <taxon>Paenibacillaceae</taxon>
        <taxon>Paenibacillus</taxon>
    </lineage>
</organism>
<comment type="caution">
    <text evidence="6">The sequence shown here is derived from an EMBL/GenBank/DDBJ whole genome shotgun (WGS) entry which is preliminary data.</text>
</comment>
<gene>
    <name evidence="6" type="ORF">EJP82_12935</name>
</gene>
<keyword evidence="2 5" id="KW-0812">Transmembrane</keyword>
<dbReference type="Gene3D" id="1.20.1280.290">
    <property type="match status" value="1"/>
</dbReference>
<evidence type="ECO:0000313" key="6">
    <source>
        <dbReference type="EMBL" id="RUT46366.1"/>
    </source>
</evidence>
<evidence type="ECO:0000256" key="1">
    <source>
        <dbReference type="ARBA" id="ARBA00004141"/>
    </source>
</evidence>
<dbReference type="Proteomes" id="UP000279446">
    <property type="component" value="Unassembled WGS sequence"/>
</dbReference>
<dbReference type="AlphaFoldDB" id="A0A3S1C957"/>
<evidence type="ECO:0000256" key="3">
    <source>
        <dbReference type="ARBA" id="ARBA00022989"/>
    </source>
</evidence>
<comment type="subcellular location">
    <subcellularLocation>
        <location evidence="1">Membrane</location>
        <topology evidence="1">Multi-pass membrane protein</topology>
    </subcellularLocation>
</comment>